<name>A0ABN2XY89_9ACTN</name>
<comment type="caution">
    <text evidence="2">The sequence shown here is derived from an EMBL/GenBank/DDBJ whole genome shotgun (WGS) entry which is preliminary data.</text>
</comment>
<dbReference type="Proteomes" id="UP001500897">
    <property type="component" value="Unassembled WGS sequence"/>
</dbReference>
<protein>
    <submittedName>
        <fullName evidence="2">Uncharacterized protein</fullName>
    </submittedName>
</protein>
<feature type="compositionally biased region" description="Polar residues" evidence="1">
    <location>
        <begin position="128"/>
        <end position="145"/>
    </location>
</feature>
<organism evidence="2 3">
    <name type="scientific">Kitasatospora saccharophila</name>
    <dbReference type="NCBI Taxonomy" id="407973"/>
    <lineage>
        <taxon>Bacteria</taxon>
        <taxon>Bacillati</taxon>
        <taxon>Actinomycetota</taxon>
        <taxon>Actinomycetes</taxon>
        <taxon>Kitasatosporales</taxon>
        <taxon>Streptomycetaceae</taxon>
        <taxon>Kitasatospora</taxon>
    </lineage>
</organism>
<evidence type="ECO:0000313" key="3">
    <source>
        <dbReference type="Proteomes" id="UP001500897"/>
    </source>
</evidence>
<feature type="compositionally biased region" description="Low complexity" evidence="1">
    <location>
        <begin position="146"/>
        <end position="161"/>
    </location>
</feature>
<sequence length="177" mass="18994">MNTGPAPAQMVGGTPAFAGRLIVLERLGLDTHDMLDRHPEPGELRTLAMLVRGQADRVDDADDELRRLAAYAISRLERTRNGDHRDARSSGLLRTLASDIETLAARYALSVEHLGRDLHTYREAAERSTGTEQPSRVQAAQVRSSTTTAPNTPLTTAAPGTHTPSPPGTATKAAPAR</sequence>
<reference evidence="2 3" key="1">
    <citation type="journal article" date="2019" name="Int. J. Syst. Evol. Microbiol.">
        <title>The Global Catalogue of Microorganisms (GCM) 10K type strain sequencing project: providing services to taxonomists for standard genome sequencing and annotation.</title>
        <authorList>
            <consortium name="The Broad Institute Genomics Platform"/>
            <consortium name="The Broad Institute Genome Sequencing Center for Infectious Disease"/>
            <person name="Wu L."/>
            <person name="Ma J."/>
        </authorList>
    </citation>
    <scope>NUCLEOTIDE SEQUENCE [LARGE SCALE GENOMIC DNA]</scope>
    <source>
        <strain evidence="2 3">JCM 14559</strain>
    </source>
</reference>
<keyword evidence="3" id="KW-1185">Reference proteome</keyword>
<feature type="region of interest" description="Disordered" evidence="1">
    <location>
        <begin position="124"/>
        <end position="177"/>
    </location>
</feature>
<accession>A0ABN2XY89</accession>
<proteinExistence type="predicted"/>
<evidence type="ECO:0000313" key="2">
    <source>
        <dbReference type="EMBL" id="GAA2119439.1"/>
    </source>
</evidence>
<dbReference type="EMBL" id="BAAANS010000067">
    <property type="protein sequence ID" value="GAA2119439.1"/>
    <property type="molecule type" value="Genomic_DNA"/>
</dbReference>
<dbReference type="RefSeq" id="WP_344557797.1">
    <property type="nucleotide sequence ID" value="NZ_BAAANS010000067.1"/>
</dbReference>
<evidence type="ECO:0000256" key="1">
    <source>
        <dbReference type="SAM" id="MobiDB-lite"/>
    </source>
</evidence>
<gene>
    <name evidence="2" type="ORF">GCM10009759_67530</name>
</gene>